<reference evidence="1 2" key="1">
    <citation type="submission" date="2016-07" db="EMBL/GenBank/DDBJ databases">
        <title>Genome of Pelobium manganitolerans.</title>
        <authorList>
            <person name="Wu S."/>
            <person name="Wang G."/>
        </authorList>
    </citation>
    <scope>NUCLEOTIDE SEQUENCE [LARGE SCALE GENOMIC DNA]</scope>
    <source>
        <strain evidence="1 2">YS-25</strain>
    </source>
</reference>
<dbReference type="Proteomes" id="UP000283433">
    <property type="component" value="Unassembled WGS sequence"/>
</dbReference>
<evidence type="ECO:0008006" key="3">
    <source>
        <dbReference type="Google" id="ProtNLM"/>
    </source>
</evidence>
<comment type="caution">
    <text evidence="1">The sequence shown here is derived from an EMBL/GenBank/DDBJ whole genome shotgun (WGS) entry which is preliminary data.</text>
</comment>
<evidence type="ECO:0000313" key="1">
    <source>
        <dbReference type="EMBL" id="RKD12511.1"/>
    </source>
</evidence>
<organism evidence="1 2">
    <name type="scientific">Pelobium manganitolerans</name>
    <dbReference type="NCBI Taxonomy" id="1842495"/>
    <lineage>
        <taxon>Bacteria</taxon>
        <taxon>Pseudomonadati</taxon>
        <taxon>Bacteroidota</taxon>
        <taxon>Sphingobacteriia</taxon>
        <taxon>Sphingobacteriales</taxon>
        <taxon>Sphingobacteriaceae</taxon>
        <taxon>Pelobium</taxon>
    </lineage>
</organism>
<dbReference type="OrthoDB" id="676614at2"/>
<accession>A0A419S200</accession>
<dbReference type="EMBL" id="MBTA01000030">
    <property type="protein sequence ID" value="RKD12511.1"/>
    <property type="molecule type" value="Genomic_DNA"/>
</dbReference>
<dbReference type="AlphaFoldDB" id="A0A419S200"/>
<keyword evidence="2" id="KW-1185">Reference proteome</keyword>
<gene>
    <name evidence="1" type="ORF">BCY91_11785</name>
</gene>
<protein>
    <recommendedName>
        <fullName evidence="3">IPExxxVDY family protein</fullName>
    </recommendedName>
</protein>
<dbReference type="InterPro" id="IPR047690">
    <property type="entry name" value="IPExxxVDY_fam"/>
</dbReference>
<proteinExistence type="predicted"/>
<dbReference type="RefSeq" id="WP_120183334.1">
    <property type="nucleotide sequence ID" value="NZ_MBTA01000030.1"/>
</dbReference>
<evidence type="ECO:0000313" key="2">
    <source>
        <dbReference type="Proteomes" id="UP000283433"/>
    </source>
</evidence>
<sequence length="139" mass="16380">MLKKKLLEVGLDFDFKLLAITAQLRDYRLCHIINKYTESDFEKSDDLVISFKNTGTKYYSCYTYFPDNVECYFTLLSNRGTDGLLIPEMKEIDFFIIIKEFIDDEDFDLFFAQLKQIPEIQAVAELNPNKLKSKENLIF</sequence>
<name>A0A419S200_9SPHI</name>
<dbReference type="NCBIfam" id="NF033205">
    <property type="entry name" value="IPExxxVDY"/>
    <property type="match status" value="1"/>
</dbReference>